<name>A0ABU5QM11_9BACT</name>
<keyword evidence="3" id="KW-1185">Reference proteome</keyword>
<keyword evidence="1" id="KW-1133">Transmembrane helix</keyword>
<keyword evidence="1" id="KW-0812">Transmembrane</keyword>
<reference evidence="2 3" key="1">
    <citation type="submission" date="2023-12" db="EMBL/GenBank/DDBJ databases">
        <title>Novel species of the genus Arcicella isolated from rivers.</title>
        <authorList>
            <person name="Lu H."/>
        </authorList>
    </citation>
    <scope>NUCLEOTIDE SEQUENCE [LARGE SCALE GENOMIC DNA]</scope>
    <source>
        <strain evidence="2 3">LMG 21963</strain>
    </source>
</reference>
<evidence type="ECO:0008006" key="4">
    <source>
        <dbReference type="Google" id="ProtNLM"/>
    </source>
</evidence>
<proteinExistence type="predicted"/>
<evidence type="ECO:0000256" key="1">
    <source>
        <dbReference type="SAM" id="Phobius"/>
    </source>
</evidence>
<evidence type="ECO:0000313" key="3">
    <source>
        <dbReference type="Proteomes" id="UP001304671"/>
    </source>
</evidence>
<gene>
    <name evidence="2" type="ORF">VB264_09945</name>
</gene>
<protein>
    <recommendedName>
        <fullName evidence="4">Anti-sigma factor</fullName>
    </recommendedName>
</protein>
<feature type="transmembrane region" description="Helical" evidence="1">
    <location>
        <begin position="45"/>
        <end position="66"/>
    </location>
</feature>
<accession>A0ABU5QM11</accession>
<dbReference type="Proteomes" id="UP001304671">
    <property type="component" value="Unassembled WGS sequence"/>
</dbReference>
<sequence>MKSQENIDKFFAERLQQYERQPRTVAWEKLQAKLDKQESKLIPLWWRYASAASVALLLASGIYWMNAPKDLNAIKMASNPTKTISTEKKTGEETKNIASPIAHDNISIASNATEKSRTMIVTDISTEKAIRTDKTSAEKNLMSTNKDESVLVKNIAPIQIPKPEIAPSTIVLVVDNTPKVSKEAEKETIVLNLIETPTEAVAETTPLDESTNRKPSKFNRIWQQLKRAKNGENVDWKEVGFKPQKLLARADAKIENALTKGEETEK</sequence>
<organism evidence="2 3">
    <name type="scientific">Arcicella aquatica</name>
    <dbReference type="NCBI Taxonomy" id="217141"/>
    <lineage>
        <taxon>Bacteria</taxon>
        <taxon>Pseudomonadati</taxon>
        <taxon>Bacteroidota</taxon>
        <taxon>Cytophagia</taxon>
        <taxon>Cytophagales</taxon>
        <taxon>Flectobacillaceae</taxon>
        <taxon>Arcicella</taxon>
    </lineage>
</organism>
<evidence type="ECO:0000313" key="2">
    <source>
        <dbReference type="EMBL" id="MEA5258106.1"/>
    </source>
</evidence>
<dbReference type="EMBL" id="JAYFUL010000012">
    <property type="protein sequence ID" value="MEA5258106.1"/>
    <property type="molecule type" value="Genomic_DNA"/>
</dbReference>
<dbReference type="RefSeq" id="WP_323248960.1">
    <property type="nucleotide sequence ID" value="NZ_JAYFUL010000012.1"/>
</dbReference>
<comment type="caution">
    <text evidence="2">The sequence shown here is derived from an EMBL/GenBank/DDBJ whole genome shotgun (WGS) entry which is preliminary data.</text>
</comment>
<keyword evidence="1" id="KW-0472">Membrane</keyword>